<dbReference type="GO" id="GO:0005829">
    <property type="term" value="C:cytosol"/>
    <property type="evidence" value="ECO:0007669"/>
    <property type="project" value="TreeGrafter"/>
</dbReference>
<evidence type="ECO:0000256" key="4">
    <source>
        <dbReference type="ARBA" id="ARBA00048707"/>
    </source>
</evidence>
<evidence type="ECO:0000256" key="2">
    <source>
        <dbReference type="ARBA" id="ARBA00022801"/>
    </source>
</evidence>
<sequence>MNQQAKDAGLKTVTITDAGLTCIAPGTVTCIAIGPDEEEKIDAIIGKLKLV</sequence>
<name>X1RRF5_9ZZZZ</name>
<dbReference type="EMBL" id="BARW01009666">
    <property type="protein sequence ID" value="GAI83243.1"/>
    <property type="molecule type" value="Genomic_DNA"/>
</dbReference>
<dbReference type="SUPFAM" id="SSF102462">
    <property type="entry name" value="Peptidyl-tRNA hydrolase II"/>
    <property type="match status" value="1"/>
</dbReference>
<accession>X1RRF5</accession>
<comment type="catalytic activity">
    <reaction evidence="4">
        <text>an N-acyl-L-alpha-aminoacyl-tRNA + H2O = an N-acyl-L-amino acid + a tRNA + H(+)</text>
        <dbReference type="Rhea" id="RHEA:54448"/>
        <dbReference type="Rhea" id="RHEA-COMP:10123"/>
        <dbReference type="Rhea" id="RHEA-COMP:13883"/>
        <dbReference type="ChEBI" id="CHEBI:15377"/>
        <dbReference type="ChEBI" id="CHEBI:15378"/>
        <dbReference type="ChEBI" id="CHEBI:59874"/>
        <dbReference type="ChEBI" id="CHEBI:78442"/>
        <dbReference type="ChEBI" id="CHEBI:138191"/>
        <dbReference type="EC" id="3.1.1.29"/>
    </reaction>
</comment>
<reference evidence="5" key="1">
    <citation type="journal article" date="2014" name="Front. Microbiol.">
        <title>High frequency of phylogenetically diverse reductive dehalogenase-homologous genes in deep subseafloor sedimentary metagenomes.</title>
        <authorList>
            <person name="Kawai M."/>
            <person name="Futagami T."/>
            <person name="Toyoda A."/>
            <person name="Takaki Y."/>
            <person name="Nishi S."/>
            <person name="Hori S."/>
            <person name="Arai W."/>
            <person name="Tsubouchi T."/>
            <person name="Morono Y."/>
            <person name="Uchiyama I."/>
            <person name="Ito T."/>
            <person name="Fujiyama A."/>
            <person name="Inagaki F."/>
            <person name="Takami H."/>
        </authorList>
    </citation>
    <scope>NUCLEOTIDE SEQUENCE</scope>
    <source>
        <strain evidence="5">Expedition CK06-06</strain>
    </source>
</reference>
<dbReference type="Pfam" id="PF01981">
    <property type="entry name" value="PTH2"/>
    <property type="match status" value="1"/>
</dbReference>
<protein>
    <recommendedName>
        <fullName evidence="1">peptidyl-tRNA hydrolase</fullName>
        <ecNumber evidence="1">3.1.1.29</ecNumber>
    </recommendedName>
</protein>
<evidence type="ECO:0000256" key="3">
    <source>
        <dbReference type="ARBA" id="ARBA00038050"/>
    </source>
</evidence>
<dbReference type="AlphaFoldDB" id="X1RRF5"/>
<comment type="caution">
    <text evidence="5">The sequence shown here is derived from an EMBL/GenBank/DDBJ whole genome shotgun (WGS) entry which is preliminary data.</text>
</comment>
<evidence type="ECO:0000256" key="1">
    <source>
        <dbReference type="ARBA" id="ARBA00013260"/>
    </source>
</evidence>
<keyword evidence="2" id="KW-0378">Hydrolase</keyword>
<dbReference type="PANTHER" id="PTHR12649:SF11">
    <property type="entry name" value="PEPTIDYL-TRNA HYDROLASE 2, MITOCHONDRIAL"/>
    <property type="match status" value="1"/>
</dbReference>
<dbReference type="EC" id="3.1.1.29" evidence="1"/>
<proteinExistence type="inferred from homology"/>
<comment type="similarity">
    <text evidence="3">Belongs to the PTH2 family.</text>
</comment>
<evidence type="ECO:0000313" key="5">
    <source>
        <dbReference type="EMBL" id="GAI83243.1"/>
    </source>
</evidence>
<dbReference type="PANTHER" id="PTHR12649">
    <property type="entry name" value="PEPTIDYL-TRNA HYDROLASE 2"/>
    <property type="match status" value="1"/>
</dbReference>
<gene>
    <name evidence="5" type="ORF">S12H4_19346</name>
</gene>
<dbReference type="InterPro" id="IPR023476">
    <property type="entry name" value="Pep_tRNA_hydro_II_dom_sf"/>
</dbReference>
<dbReference type="Gene3D" id="3.40.1490.10">
    <property type="entry name" value="Bit1"/>
    <property type="match status" value="1"/>
</dbReference>
<dbReference type="InterPro" id="IPR002833">
    <property type="entry name" value="PTH2"/>
</dbReference>
<dbReference type="GO" id="GO:0004045">
    <property type="term" value="F:peptidyl-tRNA hydrolase activity"/>
    <property type="evidence" value="ECO:0007669"/>
    <property type="project" value="UniProtKB-EC"/>
</dbReference>
<organism evidence="5">
    <name type="scientific">marine sediment metagenome</name>
    <dbReference type="NCBI Taxonomy" id="412755"/>
    <lineage>
        <taxon>unclassified sequences</taxon>
        <taxon>metagenomes</taxon>
        <taxon>ecological metagenomes</taxon>
    </lineage>
</organism>